<accession>A0A6M0SEW2</accession>
<protein>
    <submittedName>
        <fullName evidence="3">CHAT domain-containing protein</fullName>
    </submittedName>
</protein>
<dbReference type="PANTHER" id="PTHR10098">
    <property type="entry name" value="RAPSYN-RELATED"/>
    <property type="match status" value="1"/>
</dbReference>
<dbReference type="PROSITE" id="PS51257">
    <property type="entry name" value="PROKAR_LIPOPROTEIN"/>
    <property type="match status" value="1"/>
</dbReference>
<dbReference type="EMBL" id="QZCE01000002">
    <property type="protein sequence ID" value="NEZ67050.1"/>
    <property type="molecule type" value="Genomic_DNA"/>
</dbReference>
<dbReference type="AlphaFoldDB" id="A0A6M0SEW2"/>
<dbReference type="InterPro" id="IPR019734">
    <property type="entry name" value="TPR_rpt"/>
</dbReference>
<dbReference type="SMART" id="SM00028">
    <property type="entry name" value="TPR"/>
    <property type="match status" value="6"/>
</dbReference>
<feature type="repeat" description="TPR" evidence="1">
    <location>
        <begin position="411"/>
        <end position="444"/>
    </location>
</feature>
<dbReference type="Pfam" id="PF12770">
    <property type="entry name" value="CHAT"/>
    <property type="match status" value="1"/>
</dbReference>
<evidence type="ECO:0000259" key="2">
    <source>
        <dbReference type="Pfam" id="PF12770"/>
    </source>
</evidence>
<sequence length="889" mass="97921">MRLVQICNRRFWRRSWLMMLAIVSCWLWMWGTPVIARGELYLPSPIHQAKTTVEEPLAEGINLAGSNLEDPNLEDPNISALSQGSALFAAGQLVSAADVWQQAAKDYERQGQQLHQARALHYLALAYFNLGQWALAQQTNHKSQTLLAETSQRDATLLAASLNLHGQLQLVLGQPEQGIETWKQAAATYASVGDTTGQLGAQLNQAKALQTLGYYQQSQQLLEQSLATVKTLSEPTVKATSLKLLGTALQAVGDLERSQSLLTESLAITQTLVATTPVFADEASATLVNLGNTLAAQGDYETALSHYRQAADRASQPMSRIEAQLHQLQLLVKTGQWSSAQSLLSALPDPLTALPPGRDTIYAQVNFVASWIRAAQSPIGQQLSGQRATMAQLLANAVQSAQMLSDTRAEAFALGQLGHLYEAAGQWQDAQQVTQRAMQLAEGLNAPDLKTTWQWQLGRILKHQGATKAAIASYSNAVKSLQSLRQELVALNPELQFSFLETVEPVYRELVSLLLEQDPQQAQLQQARQLIESLQLAELDNFFRHACLQAKSQLIDTVDATAAVIYPIILSDRLAVIVSRPDLPLFYYETRLPQADIETAIAQLQLYLNPHFFEADRLQVSQQLYDWLIRPAEHFLGDTQTLVFVLDGTLRNLPMAALHDGKRYLIERYGIALSPGLQLLEPQSLDPGRLDVLTGGLSISQQGFSALPGVNTEVNQIGSTLPTTTLLNQSFTTDRLQRALNDIPFSVVHLATHGQFSSKAEETFLVTWDGRINVQDLEALLQPRKRDPDQALELLVLSACQTATGDKRAALGLAGIALRSGARSTLATLWQVKDESTATLMVEFYRQLAENPDMSKAAALRAAQLSLLKHPQYQQPFYWAPFVLVGNWL</sequence>
<dbReference type="InterPro" id="IPR024983">
    <property type="entry name" value="CHAT_dom"/>
</dbReference>
<dbReference type="Pfam" id="PF13374">
    <property type="entry name" value="TPR_10"/>
    <property type="match status" value="1"/>
</dbReference>
<reference evidence="3 4" key="1">
    <citation type="journal article" date="2020" name="Microb. Ecol.">
        <title>Ecogenomics of the Marine Benthic Filamentous Cyanobacterium Adonisia.</title>
        <authorList>
            <person name="Walter J.M."/>
            <person name="Coutinho F.H."/>
            <person name="Leomil L."/>
            <person name="Hargreaves P.I."/>
            <person name="Campeao M.E."/>
            <person name="Vieira V.V."/>
            <person name="Silva B.S."/>
            <person name="Fistarol G.O."/>
            <person name="Salomon P.S."/>
            <person name="Sawabe T."/>
            <person name="Mino S."/>
            <person name="Hosokawa M."/>
            <person name="Miyashita H."/>
            <person name="Maruyama F."/>
            <person name="van Verk M.C."/>
            <person name="Dutilh B.E."/>
            <person name="Thompson C.C."/>
            <person name="Thompson F.L."/>
        </authorList>
    </citation>
    <scope>NUCLEOTIDE SEQUENCE [LARGE SCALE GENOMIC DNA]</scope>
    <source>
        <strain evidence="3 4">CCMR0082</strain>
    </source>
</reference>
<feature type="repeat" description="TPR" evidence="1">
    <location>
        <begin position="284"/>
        <end position="317"/>
    </location>
</feature>
<dbReference type="RefSeq" id="WP_163669759.1">
    <property type="nucleotide sequence ID" value="NZ_QZCE01000002.1"/>
</dbReference>
<evidence type="ECO:0000313" key="3">
    <source>
        <dbReference type="EMBL" id="NEZ67050.1"/>
    </source>
</evidence>
<proteinExistence type="predicted"/>
<keyword evidence="1" id="KW-0802">TPR repeat</keyword>
<feature type="domain" description="CHAT" evidence="2">
    <location>
        <begin position="620"/>
        <end position="887"/>
    </location>
</feature>
<evidence type="ECO:0000256" key="1">
    <source>
        <dbReference type="PROSITE-ProRule" id="PRU00339"/>
    </source>
</evidence>
<name>A0A6M0SEW2_9CYAN</name>
<dbReference type="InterPro" id="IPR011990">
    <property type="entry name" value="TPR-like_helical_dom_sf"/>
</dbReference>
<dbReference type="Pfam" id="PF13176">
    <property type="entry name" value="TPR_7"/>
    <property type="match status" value="1"/>
</dbReference>
<gene>
    <name evidence="3" type="ORF">D0962_30590</name>
</gene>
<organism evidence="3 4">
    <name type="scientific">Adonisia turfae CCMR0082</name>
    <dbReference type="NCBI Taxonomy" id="2304604"/>
    <lineage>
        <taxon>Bacteria</taxon>
        <taxon>Bacillati</taxon>
        <taxon>Cyanobacteriota</taxon>
        <taxon>Adonisia</taxon>
        <taxon>Adonisia turfae</taxon>
    </lineage>
</organism>
<evidence type="ECO:0000313" key="4">
    <source>
        <dbReference type="Proteomes" id="UP000473574"/>
    </source>
</evidence>
<comment type="caution">
    <text evidence="3">The sequence shown here is derived from an EMBL/GenBank/DDBJ whole genome shotgun (WGS) entry which is preliminary data.</text>
</comment>
<dbReference type="Proteomes" id="UP000473574">
    <property type="component" value="Unassembled WGS sequence"/>
</dbReference>
<dbReference type="PANTHER" id="PTHR10098:SF112">
    <property type="entry name" value="SLR0380 PROTEIN"/>
    <property type="match status" value="1"/>
</dbReference>
<dbReference type="SUPFAM" id="SSF48452">
    <property type="entry name" value="TPR-like"/>
    <property type="match status" value="2"/>
</dbReference>
<dbReference type="Gene3D" id="1.25.40.10">
    <property type="entry name" value="Tetratricopeptide repeat domain"/>
    <property type="match status" value="3"/>
</dbReference>
<dbReference type="PROSITE" id="PS50005">
    <property type="entry name" value="TPR"/>
    <property type="match status" value="2"/>
</dbReference>